<evidence type="ECO:0000256" key="11">
    <source>
        <dbReference type="ARBA" id="ARBA00022840"/>
    </source>
</evidence>
<dbReference type="GO" id="GO:0004674">
    <property type="term" value="F:protein serine/threonine kinase activity"/>
    <property type="evidence" value="ECO:0007669"/>
    <property type="project" value="UniProtKB-KW"/>
</dbReference>
<sequence length="590" mass="65749">MGQCCSKVSGVNNDAVAAGHQSKPVHPTPPPAPPGEGSGSGGAFSGKSTPAYSFSASPFPSPLPAGVAPSPARTPGRKFRWPLPPPSPARPIMAILRRQGRAERPKEGPIPEERQGDEGERESSLDKSFGYGKNFGARFELGKEVGRGHFGHTCWAKGKKGELKGQPVAVKIISKAKMTTAIAVEDVRREVKILKALSGHKNLIKFHDAFEDVNNVYMVMELCEGGELLDRILSRGGRYTEEDAKTIVVQILSVVSYCHLQGVVHRDLKPENFLFATRDEDAPMKVIDFGLSDFVRPDQRLNDIVGSAYYVSPEVLHRSYNLEADLWSIGVITYILLCGSRPFWARTESGIFRSVIRADPNFVDAPWSTMSPEAKDFVKRLLNKDHRKRMTAAQALTHPWLRDENSAVPLDISIYKLVKSYVRASPLKRSALKALSKAITEDELIYLRAQFSLLDPKHGYVTLENFRMALMRNATDAMKESRVLDILNLMEPLSYKKMDFEEFCAAAISAYQLEALEGWEKIANIAFTYFEKEGNRAVSVEELAQEMNLGPNAYPLFNDWIRNSDGKLSFLGYTKFLHGVTIRSSNTRHR</sequence>
<evidence type="ECO:0000256" key="2">
    <source>
        <dbReference type="ARBA" id="ARBA00005354"/>
    </source>
</evidence>
<comment type="subcellular location">
    <subcellularLocation>
        <location evidence="1">Membrane</location>
        <topology evidence="1">Lipid-anchor</topology>
        <orientation evidence="1">Cytoplasmic side</orientation>
    </subcellularLocation>
</comment>
<dbReference type="FunFam" id="3.30.200.20:FF:000101">
    <property type="entry name" value="CDPK-related kinase 1"/>
    <property type="match status" value="1"/>
</dbReference>
<comment type="catalytic activity">
    <reaction evidence="14">
        <text>L-seryl-[protein] + ATP = O-phospho-L-seryl-[protein] + ADP + H(+)</text>
        <dbReference type="Rhea" id="RHEA:17989"/>
        <dbReference type="Rhea" id="RHEA-COMP:9863"/>
        <dbReference type="Rhea" id="RHEA-COMP:11604"/>
        <dbReference type="ChEBI" id="CHEBI:15378"/>
        <dbReference type="ChEBI" id="CHEBI:29999"/>
        <dbReference type="ChEBI" id="CHEBI:30616"/>
        <dbReference type="ChEBI" id="CHEBI:83421"/>
        <dbReference type="ChEBI" id="CHEBI:456216"/>
        <dbReference type="EC" id="2.7.11.1"/>
    </reaction>
</comment>
<dbReference type="PROSITE" id="PS00108">
    <property type="entry name" value="PROTEIN_KINASE_ST"/>
    <property type="match status" value="1"/>
</dbReference>
<dbReference type="Gene3D" id="1.10.238.10">
    <property type="entry name" value="EF-hand"/>
    <property type="match status" value="2"/>
</dbReference>
<dbReference type="InterPro" id="IPR050205">
    <property type="entry name" value="CDPK_Ser/Thr_kinases"/>
</dbReference>
<dbReference type="SUPFAM" id="SSF47473">
    <property type="entry name" value="EF-hand"/>
    <property type="match status" value="1"/>
</dbReference>
<keyword evidence="8" id="KW-0677">Repeat</keyword>
<keyword evidence="19" id="KW-1185">Reference proteome</keyword>
<dbReference type="InterPro" id="IPR017441">
    <property type="entry name" value="Protein_kinase_ATP_BS"/>
</dbReference>
<dbReference type="GO" id="GO:0016020">
    <property type="term" value="C:membrane"/>
    <property type="evidence" value="ECO:0007669"/>
    <property type="project" value="UniProtKB-SubCell"/>
</dbReference>
<dbReference type="Proteomes" id="UP000796880">
    <property type="component" value="Unassembled WGS sequence"/>
</dbReference>
<evidence type="ECO:0000313" key="19">
    <source>
        <dbReference type="Proteomes" id="UP000796880"/>
    </source>
</evidence>
<evidence type="ECO:0000256" key="4">
    <source>
        <dbReference type="ARBA" id="ARBA00022527"/>
    </source>
</evidence>
<dbReference type="Gene3D" id="1.10.510.10">
    <property type="entry name" value="Transferase(Phosphotransferase) domain 1"/>
    <property type="match status" value="1"/>
</dbReference>
<dbReference type="EC" id="2.7.11.1" evidence="3"/>
<comment type="similarity">
    <text evidence="2">Belongs to the protein kinase superfamily. CAMK Ser/Thr protein kinase family. CaMK subfamily.</text>
</comment>
<evidence type="ECO:0000259" key="17">
    <source>
        <dbReference type="PROSITE" id="PS50011"/>
    </source>
</evidence>
<dbReference type="AlphaFoldDB" id="A0A8K0DLR0"/>
<feature type="region of interest" description="Disordered" evidence="16">
    <location>
        <begin position="15"/>
        <end position="129"/>
    </location>
</feature>
<keyword evidence="4" id="KW-0723">Serine/threonine-protein kinase</keyword>
<evidence type="ECO:0000256" key="9">
    <source>
        <dbReference type="ARBA" id="ARBA00022741"/>
    </source>
</evidence>
<feature type="binding site" evidence="15">
    <location>
        <position position="171"/>
    </location>
    <ligand>
        <name>ATP</name>
        <dbReference type="ChEBI" id="CHEBI:30616"/>
    </ligand>
</feature>
<proteinExistence type="inferred from homology"/>
<accession>A0A8K0DLR0</accession>
<evidence type="ECO:0000256" key="14">
    <source>
        <dbReference type="ARBA" id="ARBA00048679"/>
    </source>
</evidence>
<protein>
    <recommendedName>
        <fullName evidence="3">non-specific serine/threonine protein kinase</fullName>
        <ecNumber evidence="3">2.7.11.1</ecNumber>
    </recommendedName>
</protein>
<comment type="catalytic activity">
    <reaction evidence="13">
        <text>L-threonyl-[protein] + ATP = O-phospho-L-threonyl-[protein] + ADP + H(+)</text>
        <dbReference type="Rhea" id="RHEA:46608"/>
        <dbReference type="Rhea" id="RHEA-COMP:11060"/>
        <dbReference type="Rhea" id="RHEA-COMP:11605"/>
        <dbReference type="ChEBI" id="CHEBI:15378"/>
        <dbReference type="ChEBI" id="CHEBI:30013"/>
        <dbReference type="ChEBI" id="CHEBI:30616"/>
        <dbReference type="ChEBI" id="CHEBI:61977"/>
        <dbReference type="ChEBI" id="CHEBI:456216"/>
        <dbReference type="EC" id="2.7.11.1"/>
    </reaction>
</comment>
<comment type="caution">
    <text evidence="18">The sequence shown here is derived from an EMBL/GenBank/DDBJ whole genome shotgun (WGS) entry which is preliminary data.</text>
</comment>
<evidence type="ECO:0000256" key="15">
    <source>
        <dbReference type="PROSITE-ProRule" id="PRU10141"/>
    </source>
</evidence>
<dbReference type="InterPro" id="IPR011992">
    <property type="entry name" value="EF-hand-dom_pair"/>
</dbReference>
<dbReference type="EMBL" id="VOIH02000011">
    <property type="protein sequence ID" value="KAF3432756.1"/>
    <property type="molecule type" value="Genomic_DNA"/>
</dbReference>
<keyword evidence="11 15" id="KW-0067">ATP-binding</keyword>
<dbReference type="Gene3D" id="3.30.200.20">
    <property type="entry name" value="Phosphorylase Kinase, domain 1"/>
    <property type="match status" value="1"/>
</dbReference>
<dbReference type="PROSITE" id="PS50011">
    <property type="entry name" value="PROTEIN_KINASE_DOM"/>
    <property type="match status" value="1"/>
</dbReference>
<keyword evidence="5" id="KW-0597">Phosphoprotein</keyword>
<reference evidence="18" key="1">
    <citation type="submission" date="2020-03" db="EMBL/GenBank/DDBJ databases">
        <title>A high-quality chromosome-level genome assembly of a woody plant with both climbing and erect habits, Rhamnella rubrinervis.</title>
        <authorList>
            <person name="Lu Z."/>
            <person name="Yang Y."/>
            <person name="Zhu X."/>
            <person name="Sun Y."/>
        </authorList>
    </citation>
    <scope>NUCLEOTIDE SEQUENCE</scope>
    <source>
        <strain evidence="18">BYM</strain>
        <tissue evidence="18">Leaf</tissue>
    </source>
</reference>
<dbReference type="InterPro" id="IPR011009">
    <property type="entry name" value="Kinase-like_dom_sf"/>
</dbReference>
<evidence type="ECO:0000256" key="16">
    <source>
        <dbReference type="SAM" id="MobiDB-lite"/>
    </source>
</evidence>
<dbReference type="PROSITE" id="PS00107">
    <property type="entry name" value="PROTEIN_KINASE_ATP"/>
    <property type="match status" value="1"/>
</dbReference>
<organism evidence="18 19">
    <name type="scientific">Rhamnella rubrinervis</name>
    <dbReference type="NCBI Taxonomy" id="2594499"/>
    <lineage>
        <taxon>Eukaryota</taxon>
        <taxon>Viridiplantae</taxon>
        <taxon>Streptophyta</taxon>
        <taxon>Embryophyta</taxon>
        <taxon>Tracheophyta</taxon>
        <taxon>Spermatophyta</taxon>
        <taxon>Magnoliopsida</taxon>
        <taxon>eudicotyledons</taxon>
        <taxon>Gunneridae</taxon>
        <taxon>Pentapetalae</taxon>
        <taxon>rosids</taxon>
        <taxon>fabids</taxon>
        <taxon>Rosales</taxon>
        <taxon>Rhamnaceae</taxon>
        <taxon>rhamnoid group</taxon>
        <taxon>Rhamneae</taxon>
        <taxon>Rhamnella</taxon>
    </lineage>
</organism>
<dbReference type="FunFam" id="1.10.238.10:FF:000085">
    <property type="entry name" value="CDPK-related kinase 1"/>
    <property type="match status" value="1"/>
</dbReference>
<evidence type="ECO:0000256" key="8">
    <source>
        <dbReference type="ARBA" id="ARBA00022737"/>
    </source>
</evidence>
<dbReference type="InterPro" id="IPR008271">
    <property type="entry name" value="Ser/Thr_kinase_AS"/>
</dbReference>
<keyword evidence="9 15" id="KW-0547">Nucleotide-binding</keyword>
<feature type="domain" description="Protein kinase" evidence="17">
    <location>
        <begin position="139"/>
        <end position="401"/>
    </location>
</feature>
<dbReference type="FunFam" id="1.10.510.10:FF:001864">
    <property type="entry name" value="Calcium-dependent protein kinase SK5"/>
    <property type="match status" value="1"/>
</dbReference>
<evidence type="ECO:0000256" key="12">
    <source>
        <dbReference type="ARBA" id="ARBA00023288"/>
    </source>
</evidence>
<dbReference type="InterPro" id="IPR000719">
    <property type="entry name" value="Prot_kinase_dom"/>
</dbReference>
<evidence type="ECO:0000256" key="5">
    <source>
        <dbReference type="ARBA" id="ARBA00022553"/>
    </source>
</evidence>
<evidence type="ECO:0000256" key="6">
    <source>
        <dbReference type="ARBA" id="ARBA00022679"/>
    </source>
</evidence>
<evidence type="ECO:0000256" key="13">
    <source>
        <dbReference type="ARBA" id="ARBA00047899"/>
    </source>
</evidence>
<dbReference type="SUPFAM" id="SSF56112">
    <property type="entry name" value="Protein kinase-like (PK-like)"/>
    <property type="match status" value="1"/>
</dbReference>
<name>A0A8K0DLR0_9ROSA</name>
<dbReference type="Pfam" id="PF00069">
    <property type="entry name" value="Pkinase"/>
    <property type="match status" value="1"/>
</dbReference>
<dbReference type="FunFam" id="1.10.510.10:FF:001294">
    <property type="entry name" value="CDPK-related kinase 3"/>
    <property type="match status" value="1"/>
</dbReference>
<evidence type="ECO:0000256" key="10">
    <source>
        <dbReference type="ARBA" id="ARBA00022777"/>
    </source>
</evidence>
<dbReference type="SMART" id="SM00220">
    <property type="entry name" value="S_TKc"/>
    <property type="match status" value="1"/>
</dbReference>
<keyword evidence="7" id="KW-0519">Myristate</keyword>
<feature type="compositionally biased region" description="Basic and acidic residues" evidence="16">
    <location>
        <begin position="100"/>
        <end position="125"/>
    </location>
</feature>
<dbReference type="OrthoDB" id="40902at2759"/>
<evidence type="ECO:0000256" key="7">
    <source>
        <dbReference type="ARBA" id="ARBA00022707"/>
    </source>
</evidence>
<keyword evidence="10" id="KW-0418">Kinase</keyword>
<keyword evidence="6" id="KW-0808">Transferase</keyword>
<feature type="compositionally biased region" description="Low complexity" evidence="16">
    <location>
        <begin position="45"/>
        <end position="58"/>
    </location>
</feature>
<gene>
    <name evidence="18" type="ORF">FNV43_RR23858</name>
</gene>
<dbReference type="CDD" id="cd05117">
    <property type="entry name" value="STKc_CAMK"/>
    <property type="match status" value="1"/>
</dbReference>
<dbReference type="GO" id="GO:0005524">
    <property type="term" value="F:ATP binding"/>
    <property type="evidence" value="ECO:0007669"/>
    <property type="project" value="UniProtKB-UniRule"/>
</dbReference>
<evidence type="ECO:0000313" key="18">
    <source>
        <dbReference type="EMBL" id="KAF3432756.1"/>
    </source>
</evidence>
<evidence type="ECO:0000256" key="3">
    <source>
        <dbReference type="ARBA" id="ARBA00012513"/>
    </source>
</evidence>
<dbReference type="PANTHER" id="PTHR24349">
    <property type="entry name" value="SERINE/THREONINE-PROTEIN KINASE"/>
    <property type="match status" value="1"/>
</dbReference>
<keyword evidence="12" id="KW-0449">Lipoprotein</keyword>
<evidence type="ECO:0000256" key="1">
    <source>
        <dbReference type="ARBA" id="ARBA00004423"/>
    </source>
</evidence>